<dbReference type="Pfam" id="PF06280">
    <property type="entry name" value="fn3_5"/>
    <property type="match status" value="1"/>
</dbReference>
<dbReference type="SUPFAM" id="SSF52743">
    <property type="entry name" value="Subtilisin-like"/>
    <property type="match status" value="1"/>
</dbReference>
<dbReference type="InterPro" id="IPR015500">
    <property type="entry name" value="Peptidase_S8_subtilisin-rel"/>
</dbReference>
<dbReference type="Gene3D" id="3.40.50.200">
    <property type="entry name" value="Peptidase S8/S53 domain"/>
    <property type="match status" value="1"/>
</dbReference>
<dbReference type="InterPro" id="IPR050131">
    <property type="entry name" value="Peptidase_S8_subtilisin-like"/>
</dbReference>
<feature type="active site" description="Charge relay system" evidence="9 10">
    <location>
        <position position="595"/>
    </location>
</feature>
<evidence type="ECO:0000256" key="2">
    <source>
        <dbReference type="ARBA" id="ARBA00022512"/>
    </source>
</evidence>
<organism evidence="15 16">
    <name type="scientific">Chengkuizengella marina</name>
    <dbReference type="NCBI Taxonomy" id="2507566"/>
    <lineage>
        <taxon>Bacteria</taxon>
        <taxon>Bacillati</taxon>
        <taxon>Bacillota</taxon>
        <taxon>Bacilli</taxon>
        <taxon>Bacillales</taxon>
        <taxon>Paenibacillaceae</taxon>
        <taxon>Chengkuizengella</taxon>
    </lineage>
</organism>
<evidence type="ECO:0000313" key="15">
    <source>
        <dbReference type="EMBL" id="NBI31154.1"/>
    </source>
</evidence>
<gene>
    <name evidence="15" type="ORF">ERL59_19665</name>
</gene>
<evidence type="ECO:0000256" key="5">
    <source>
        <dbReference type="ARBA" id="ARBA00022729"/>
    </source>
</evidence>
<keyword evidence="2" id="KW-0134">Cell wall</keyword>
<evidence type="ECO:0000256" key="4">
    <source>
        <dbReference type="ARBA" id="ARBA00022670"/>
    </source>
</evidence>
<reference evidence="15 16" key="1">
    <citation type="submission" date="2019-01" db="EMBL/GenBank/DDBJ databases">
        <title>Chengkuizengella sp. nov., isolated from deep-sea sediment of East Pacific Ocean.</title>
        <authorList>
            <person name="Yang J."/>
            <person name="Lai Q."/>
            <person name="Shao Z."/>
        </authorList>
    </citation>
    <scope>NUCLEOTIDE SEQUENCE [LARGE SCALE GENOMIC DNA]</scope>
    <source>
        <strain evidence="15 16">YPA3-1-1</strain>
    </source>
</reference>
<evidence type="ECO:0000256" key="6">
    <source>
        <dbReference type="ARBA" id="ARBA00022737"/>
    </source>
</evidence>
<evidence type="ECO:0000259" key="12">
    <source>
        <dbReference type="Pfam" id="PF00082"/>
    </source>
</evidence>
<dbReference type="PROSITE" id="PS00136">
    <property type="entry name" value="SUBTILASE_ASP"/>
    <property type="match status" value="1"/>
</dbReference>
<dbReference type="InterPro" id="IPR036852">
    <property type="entry name" value="Peptidase_S8/S53_dom_sf"/>
</dbReference>
<evidence type="ECO:0000256" key="7">
    <source>
        <dbReference type="ARBA" id="ARBA00022801"/>
    </source>
</evidence>
<evidence type="ECO:0008006" key="17">
    <source>
        <dbReference type="Google" id="ProtNLM"/>
    </source>
</evidence>
<dbReference type="CDD" id="cd00538">
    <property type="entry name" value="PA"/>
    <property type="match status" value="1"/>
</dbReference>
<evidence type="ECO:0000259" key="13">
    <source>
        <dbReference type="Pfam" id="PF02225"/>
    </source>
</evidence>
<dbReference type="GO" id="GO:0006508">
    <property type="term" value="P:proteolysis"/>
    <property type="evidence" value="ECO:0007669"/>
    <property type="project" value="UniProtKB-KW"/>
</dbReference>
<dbReference type="Pfam" id="PF00082">
    <property type="entry name" value="Peptidase_S8"/>
    <property type="match status" value="1"/>
</dbReference>
<protein>
    <recommendedName>
        <fullName evidence="17">Lactocepin</fullName>
    </recommendedName>
</protein>
<dbReference type="Gene3D" id="2.60.40.1710">
    <property type="entry name" value="Subtilisin-like superfamily"/>
    <property type="match status" value="1"/>
</dbReference>
<dbReference type="RefSeq" id="WP_160647975.1">
    <property type="nucleotide sequence ID" value="NZ_SIJB01000062.1"/>
</dbReference>
<dbReference type="InterPro" id="IPR034216">
    <property type="entry name" value="C5a_Peptidase"/>
</dbReference>
<feature type="domain" description="C5a peptidase/Subtilisin-like protease SBT2-like Fn3-like" evidence="14">
    <location>
        <begin position="679"/>
        <end position="799"/>
    </location>
</feature>
<dbReference type="PROSITE" id="PS00138">
    <property type="entry name" value="SUBTILASE_SER"/>
    <property type="match status" value="1"/>
</dbReference>
<sequence>MIQRNYKPFKKHFILMFLVLFVVASYGLGSVKAQNNEVNLNEIISNLHADNSDILFTDQYNDEDEIRVIIELEGDPAIYFAQSKGLKYKELPSLKKEELQEEIDDEQTDLLSEIGSQGIDINVENQFAIVANGISGMIKYGDISRIESLSGVSSVYIVNKYERPTKKPQMISSKDLVQAKNTWESEYGYKGEGMVIGIIDSGIDPSHKDMVITDDSLVELTSDEVELLASDKQLPGEYFTVKVPYGYNYADKNNEIVDLGAGASMHGMHVAGIAAANGDEENNGLKGVAPEAQLLGLKVFGNDPEMQFTYGDIYIKAIDDAIALGADVINMSLGSTAAFVDADDPEQQAIKRAVDNGVMMAISAGNSGYFGKDFYPLASNPDIGLVGAPGLSYESLQVASIENSEIQLDQMSITVGDETLPIAYKKQSSTPQALNVFGNNEMDVVYVEDGQPDKYEGKDVAGKIVFVVRTGGFFYAQIEGQAEEAGAAGVIVRGRESHGDYVSMALDSPTIPMVTLSISDGNMLEEKVLDAGGTMKVTFTGETLSVPNNRAGQLADSTSWGVTSNLDFKPEITAPGAQILSTLNDDQYGLMSGTSMAAPHVAGGSALVLQRVEEEFPDLEKADKVNMAKNLLMNTSVPITDPEGMLYTPRRQGAGLMQLLSAVNTPVVVTEKITGEAKVALREVGNEFSFTLTATNYSDEDVTYQVSANALTDLVEDGYNLLATQEIEEVTIEIDTPELTIPAGGSEDIQLDFDISGAEIELNALMENGYFVEGFVTLTDITNLEEDDMSYPTLTVPYVGFHGDWNDPPVIDALRYEDNSFYGFTGLVGSEDFLGYDSETDSYLLDKVAFSPNEDGIEDTVTPILSFLRNSTIVEYSILDEELNPLRKIRTDYNVRKDYYNGGRADYYSFSSTTEWDGFVKNKLVEDGLYYYQVKTQVDYEGKDPQILQIPVTVDTTAPEINDLNYDSDNIDLTIDAEDSGIGINYYVILIEGEQVDTVPYQEDTTIYEFATRPAEGAMIDVIAVDYAGNSAIESTLGEEDEGVPNIFATSPEALGIFDSLDMELSGYITDISEIDNLTLTGETVLGSPITVDLQWNEEENRYDFNTTISFSQDGVHEFYISGSDVVGNEIGFNRMVFVDSTAPTIDVFGLPENGYVEADEEDPTITVNLADNFDELRFLIDGSEEFYHPFVEPYEMRPITEELELTLPLEMGNNSFILEAVDYAGTVTTVVVSIYKGEEPPGAQITELIVDPEQYVSMDRPATINATASESILWDVKIIDPEGEEMDLPQSVGVTYETTFEPDEFTLNGTYTVVASGSIDGEDNVYGTEAVFTVYNYPLMIQSVDTLDGNGEAKTNFTQGENVKIQASIKNLGPDTAEDPLIIIQVKDDDQSVVYLGFFTLFEIADGATNGAGVQLNDFDKGTYTIDVFVWDQWDSPSALSEANKETMFTIE</sequence>
<dbReference type="Proteomes" id="UP000448943">
    <property type="component" value="Unassembled WGS sequence"/>
</dbReference>
<dbReference type="InterPro" id="IPR003137">
    <property type="entry name" value="PA_domain"/>
</dbReference>
<dbReference type="InterPro" id="IPR022398">
    <property type="entry name" value="Peptidase_S8_His-AS"/>
</dbReference>
<name>A0A6N9Q994_9BACL</name>
<dbReference type="OrthoDB" id="9798386at2"/>
<keyword evidence="7 10" id="KW-0378">Hydrolase</keyword>
<feature type="active site" description="Charge relay system" evidence="9 10">
    <location>
        <position position="200"/>
    </location>
</feature>
<dbReference type="InterPro" id="IPR023827">
    <property type="entry name" value="Peptidase_S8_Asp-AS"/>
</dbReference>
<evidence type="ECO:0000256" key="9">
    <source>
        <dbReference type="PIRSR" id="PIRSR615500-1"/>
    </source>
</evidence>
<dbReference type="SUPFAM" id="SSF52025">
    <property type="entry name" value="PA domain"/>
    <property type="match status" value="1"/>
</dbReference>
<comment type="similarity">
    <text evidence="1 10 11">Belongs to the peptidase S8 family.</text>
</comment>
<dbReference type="CDD" id="cd07475">
    <property type="entry name" value="Peptidases_S8_C5a_Peptidase"/>
    <property type="match status" value="1"/>
</dbReference>
<keyword evidence="6" id="KW-0677">Repeat</keyword>
<keyword evidence="5" id="KW-0732">Signal</keyword>
<feature type="active site" description="Charge relay system" evidence="9 10">
    <location>
        <position position="266"/>
    </location>
</feature>
<keyword evidence="16" id="KW-1185">Reference proteome</keyword>
<evidence type="ECO:0000259" key="14">
    <source>
        <dbReference type="Pfam" id="PF06280"/>
    </source>
</evidence>
<dbReference type="Pfam" id="PF02225">
    <property type="entry name" value="PA"/>
    <property type="match status" value="1"/>
</dbReference>
<dbReference type="InterPro" id="IPR046450">
    <property type="entry name" value="PA_dom_sf"/>
</dbReference>
<proteinExistence type="inferred from homology"/>
<dbReference type="EMBL" id="SIJB01000062">
    <property type="protein sequence ID" value="NBI31154.1"/>
    <property type="molecule type" value="Genomic_DNA"/>
</dbReference>
<dbReference type="InterPro" id="IPR000209">
    <property type="entry name" value="Peptidase_S8/S53_dom"/>
</dbReference>
<dbReference type="PRINTS" id="PR00723">
    <property type="entry name" value="SUBTILISIN"/>
</dbReference>
<comment type="caution">
    <text evidence="15">The sequence shown here is derived from an EMBL/GenBank/DDBJ whole genome shotgun (WGS) entry which is preliminary data.</text>
</comment>
<dbReference type="GO" id="GO:0004252">
    <property type="term" value="F:serine-type endopeptidase activity"/>
    <property type="evidence" value="ECO:0007669"/>
    <property type="project" value="UniProtKB-UniRule"/>
</dbReference>
<keyword evidence="4 10" id="KW-0645">Protease</keyword>
<keyword evidence="8 10" id="KW-0720">Serine protease</keyword>
<dbReference type="GO" id="GO:0016020">
    <property type="term" value="C:membrane"/>
    <property type="evidence" value="ECO:0007669"/>
    <property type="project" value="InterPro"/>
</dbReference>
<evidence type="ECO:0000256" key="3">
    <source>
        <dbReference type="ARBA" id="ARBA00022525"/>
    </source>
</evidence>
<dbReference type="PROSITE" id="PS00137">
    <property type="entry name" value="SUBTILASE_HIS"/>
    <property type="match status" value="1"/>
</dbReference>
<dbReference type="PROSITE" id="PS51892">
    <property type="entry name" value="SUBTILASE"/>
    <property type="match status" value="1"/>
</dbReference>
<evidence type="ECO:0000256" key="8">
    <source>
        <dbReference type="ARBA" id="ARBA00022825"/>
    </source>
</evidence>
<dbReference type="Gene3D" id="3.50.30.30">
    <property type="match status" value="1"/>
</dbReference>
<dbReference type="InterPro" id="IPR010435">
    <property type="entry name" value="C5a/SBT2-like_Fn3"/>
</dbReference>
<keyword evidence="3" id="KW-0964">Secreted</keyword>
<dbReference type="PANTHER" id="PTHR43806">
    <property type="entry name" value="PEPTIDASE S8"/>
    <property type="match status" value="1"/>
</dbReference>
<evidence type="ECO:0000256" key="10">
    <source>
        <dbReference type="PROSITE-ProRule" id="PRU01240"/>
    </source>
</evidence>
<accession>A0A6N9Q994</accession>
<dbReference type="PANTHER" id="PTHR43806:SF11">
    <property type="entry name" value="CEREVISIN-RELATED"/>
    <property type="match status" value="1"/>
</dbReference>
<dbReference type="InterPro" id="IPR023828">
    <property type="entry name" value="Peptidase_S8_Ser-AS"/>
</dbReference>
<evidence type="ECO:0000256" key="1">
    <source>
        <dbReference type="ARBA" id="ARBA00011073"/>
    </source>
</evidence>
<feature type="domain" description="PA" evidence="13">
    <location>
        <begin position="451"/>
        <end position="524"/>
    </location>
</feature>
<evidence type="ECO:0000256" key="11">
    <source>
        <dbReference type="RuleBase" id="RU003355"/>
    </source>
</evidence>
<feature type="domain" description="Peptidase S8/S53" evidence="12">
    <location>
        <begin position="191"/>
        <end position="655"/>
    </location>
</feature>
<evidence type="ECO:0000313" key="16">
    <source>
        <dbReference type="Proteomes" id="UP000448943"/>
    </source>
</evidence>